<evidence type="ECO:0000256" key="11">
    <source>
        <dbReference type="SAM" id="Phobius"/>
    </source>
</evidence>
<comment type="caution">
    <text evidence="14">The sequence shown here is derived from an EMBL/GenBank/DDBJ whole genome shotgun (WGS) entry which is preliminary data.</text>
</comment>
<dbReference type="EC" id="2.4.1.227" evidence="10"/>
<evidence type="ECO:0000256" key="1">
    <source>
        <dbReference type="ARBA" id="ARBA00022475"/>
    </source>
</evidence>
<reference evidence="14 15" key="1">
    <citation type="journal article" date="2016" name="Nat. Commun.">
        <title>Thousands of microbial genomes shed light on interconnected biogeochemical processes in an aquifer system.</title>
        <authorList>
            <person name="Anantharaman K."/>
            <person name="Brown C.T."/>
            <person name="Hug L.A."/>
            <person name="Sharon I."/>
            <person name="Castelle C.J."/>
            <person name="Probst A.J."/>
            <person name="Thomas B.C."/>
            <person name="Singh A."/>
            <person name="Wilkins M.J."/>
            <person name="Karaoz U."/>
            <person name="Brodie E.L."/>
            <person name="Williams K.H."/>
            <person name="Hubbard S.S."/>
            <person name="Banfield J.F."/>
        </authorList>
    </citation>
    <scope>NUCLEOTIDE SEQUENCE [LARGE SCALE GENOMIC DNA]</scope>
</reference>
<keyword evidence="5 10" id="KW-0133">Cell shape</keyword>
<comment type="subcellular location">
    <subcellularLocation>
        <location evidence="10">Cell membrane</location>
        <topology evidence="10">Peripheral membrane protein</topology>
        <orientation evidence="10">Cytoplasmic side</orientation>
    </subcellularLocation>
</comment>
<dbReference type="GO" id="GO:0005975">
    <property type="term" value="P:carbohydrate metabolic process"/>
    <property type="evidence" value="ECO:0007669"/>
    <property type="project" value="InterPro"/>
</dbReference>
<dbReference type="Pfam" id="PF04101">
    <property type="entry name" value="Glyco_tran_28_C"/>
    <property type="match status" value="1"/>
</dbReference>
<keyword evidence="11" id="KW-1133">Transmembrane helix</keyword>
<dbReference type="AlphaFoldDB" id="A0A1F5PJB9"/>
<dbReference type="GO" id="GO:0071555">
    <property type="term" value="P:cell wall organization"/>
    <property type="evidence" value="ECO:0007669"/>
    <property type="project" value="UniProtKB-KW"/>
</dbReference>
<evidence type="ECO:0000256" key="5">
    <source>
        <dbReference type="ARBA" id="ARBA00022960"/>
    </source>
</evidence>
<dbReference type="GO" id="GO:0050511">
    <property type="term" value="F:undecaprenyldiphospho-muramoylpentapeptide beta-N-acetylglucosaminyltransferase activity"/>
    <property type="evidence" value="ECO:0007669"/>
    <property type="project" value="UniProtKB-UniRule"/>
</dbReference>
<dbReference type="InterPro" id="IPR007235">
    <property type="entry name" value="Glyco_trans_28_C"/>
</dbReference>
<evidence type="ECO:0000256" key="7">
    <source>
        <dbReference type="ARBA" id="ARBA00023136"/>
    </source>
</evidence>
<dbReference type="GO" id="GO:0008360">
    <property type="term" value="P:regulation of cell shape"/>
    <property type="evidence" value="ECO:0007669"/>
    <property type="project" value="UniProtKB-KW"/>
</dbReference>
<comment type="pathway">
    <text evidence="10">Cell wall biogenesis; peptidoglycan biosynthesis.</text>
</comment>
<dbReference type="CDD" id="cd03785">
    <property type="entry name" value="GT28_MurG"/>
    <property type="match status" value="1"/>
</dbReference>
<keyword evidence="1 10" id="KW-1003">Cell membrane</keyword>
<comment type="catalytic activity">
    <reaction evidence="10">
        <text>di-trans,octa-cis-undecaprenyl diphospho-N-acetyl-alpha-D-muramoyl-L-alanyl-D-glutamyl-meso-2,6-diaminopimeloyl-D-alanyl-D-alanine + UDP-N-acetyl-alpha-D-glucosamine = di-trans,octa-cis-undecaprenyl diphospho-[N-acetyl-alpha-D-glucosaminyl-(1-&gt;4)]-N-acetyl-alpha-D-muramoyl-L-alanyl-D-glutamyl-meso-2,6-diaminopimeloyl-D-alanyl-D-alanine + UDP + H(+)</text>
        <dbReference type="Rhea" id="RHEA:31227"/>
        <dbReference type="ChEBI" id="CHEBI:15378"/>
        <dbReference type="ChEBI" id="CHEBI:57705"/>
        <dbReference type="ChEBI" id="CHEBI:58223"/>
        <dbReference type="ChEBI" id="CHEBI:61387"/>
        <dbReference type="ChEBI" id="CHEBI:61388"/>
        <dbReference type="EC" id="2.4.1.227"/>
    </reaction>
</comment>
<name>A0A1F5PJB9_9BACT</name>
<evidence type="ECO:0000313" key="14">
    <source>
        <dbReference type="EMBL" id="OGE89800.1"/>
    </source>
</evidence>
<comment type="function">
    <text evidence="10">Cell wall formation. Catalyzes the transfer of a GlcNAc subunit on undecaprenyl-pyrophosphoryl-MurNAc-pentapeptide (lipid intermediate I) to form undecaprenyl-pyrophosphoryl-MurNAc-(pentapeptide)GlcNAc (lipid intermediate II).</text>
</comment>
<evidence type="ECO:0000259" key="13">
    <source>
        <dbReference type="Pfam" id="PF04101"/>
    </source>
</evidence>
<dbReference type="Pfam" id="PF03033">
    <property type="entry name" value="Glyco_transf_28"/>
    <property type="match status" value="1"/>
</dbReference>
<evidence type="ECO:0000256" key="9">
    <source>
        <dbReference type="ARBA" id="ARBA00023316"/>
    </source>
</evidence>
<feature type="transmembrane region" description="Helical" evidence="11">
    <location>
        <begin position="71"/>
        <end position="88"/>
    </location>
</feature>
<feature type="binding site" evidence="10">
    <location>
        <begin position="10"/>
        <end position="12"/>
    </location>
    <ligand>
        <name>UDP-N-acetyl-alpha-D-glucosamine</name>
        <dbReference type="ChEBI" id="CHEBI:57705"/>
    </ligand>
</feature>
<keyword evidence="7 10" id="KW-0472">Membrane</keyword>
<keyword evidence="4 10" id="KW-0808">Transferase</keyword>
<dbReference type="GO" id="GO:0009252">
    <property type="term" value="P:peptidoglycan biosynthetic process"/>
    <property type="evidence" value="ECO:0007669"/>
    <property type="project" value="UniProtKB-UniRule"/>
</dbReference>
<dbReference type="HAMAP" id="MF_00033">
    <property type="entry name" value="MurG"/>
    <property type="match status" value="1"/>
</dbReference>
<dbReference type="GO" id="GO:0051991">
    <property type="term" value="F:UDP-N-acetyl-D-glucosamine:N-acetylmuramoyl-L-alanyl-D-glutamyl-meso-2,6-diaminopimelyl-D-alanyl-D-alanine-diphosphoundecaprenol 4-beta-N-acetylglucosaminlytransferase activity"/>
    <property type="evidence" value="ECO:0007669"/>
    <property type="project" value="RHEA"/>
</dbReference>
<dbReference type="InterPro" id="IPR006009">
    <property type="entry name" value="GlcNAc_MurG"/>
</dbReference>
<protein>
    <recommendedName>
        <fullName evidence="10">UDP-N-acetylglucosamine--N-acetylmuramyl-(pentapeptide) pyrophosphoryl-undecaprenol N-acetylglucosamine transferase</fullName>
        <ecNumber evidence="10">2.4.1.227</ecNumber>
    </recommendedName>
    <alternativeName>
        <fullName evidence="10">Undecaprenyl-PP-MurNAc-pentapeptide-UDPGlcNAc GlcNAc transferase</fullName>
    </alternativeName>
</protein>
<dbReference type="Proteomes" id="UP000177682">
    <property type="component" value="Unassembled WGS sequence"/>
</dbReference>
<evidence type="ECO:0000256" key="2">
    <source>
        <dbReference type="ARBA" id="ARBA00022618"/>
    </source>
</evidence>
<organism evidence="14 15">
    <name type="scientific">Candidatus Doudnabacteria bacterium RIFCSPHIGHO2_12_FULL_48_16</name>
    <dbReference type="NCBI Taxonomy" id="1817838"/>
    <lineage>
        <taxon>Bacteria</taxon>
        <taxon>Candidatus Doudnaibacteriota</taxon>
    </lineage>
</organism>
<proteinExistence type="inferred from homology"/>
<evidence type="ECO:0000256" key="3">
    <source>
        <dbReference type="ARBA" id="ARBA00022676"/>
    </source>
</evidence>
<comment type="caution">
    <text evidence="10">Lacks conserved residue(s) required for the propagation of feature annotation.</text>
</comment>
<keyword evidence="2 10" id="KW-0132">Cell division</keyword>
<keyword evidence="3 10" id="KW-0328">Glycosyltransferase</keyword>
<evidence type="ECO:0000259" key="12">
    <source>
        <dbReference type="Pfam" id="PF03033"/>
    </source>
</evidence>
<evidence type="ECO:0000256" key="8">
    <source>
        <dbReference type="ARBA" id="ARBA00023306"/>
    </source>
</evidence>
<comment type="similarity">
    <text evidence="10">Belongs to the glycosyltransferase 28 family. MurG subfamily.</text>
</comment>
<dbReference type="Gene3D" id="3.40.50.2000">
    <property type="entry name" value="Glycogen Phosphorylase B"/>
    <property type="match status" value="2"/>
</dbReference>
<evidence type="ECO:0000313" key="15">
    <source>
        <dbReference type="Proteomes" id="UP000177682"/>
    </source>
</evidence>
<dbReference type="InterPro" id="IPR004276">
    <property type="entry name" value="GlycoTrans_28_N"/>
</dbReference>
<accession>A0A1F5PJB9</accession>
<dbReference type="EMBL" id="MFEY01000008">
    <property type="protein sequence ID" value="OGE89800.1"/>
    <property type="molecule type" value="Genomic_DNA"/>
</dbReference>
<dbReference type="PANTHER" id="PTHR21015:SF22">
    <property type="entry name" value="GLYCOSYLTRANSFERASE"/>
    <property type="match status" value="1"/>
</dbReference>
<keyword evidence="9 10" id="KW-0961">Cell wall biogenesis/degradation</keyword>
<sequence>MKILLAGGGSGGPVSPVLAVAQQIRKLKPRAEFLFVGTRQGPERAMVEAEQIRFVTVPAARLRRFFTLKNLAAPVVFVAGLLAAWRIISQFRPELMFSAGGFVAVPVAWIARMFGAKIVIHQQDAKVGLANRLISPIASQITTAFEATSQQFYSGSGLIGKLKAAVWVGNPVREELFVPPGAVQLPFKLHADLPILLVLTGATGAAQINFLVSQILPALVKNFQIVHQTGRGKNETKFEDVNYHPVEFLPFDQYVYLLKKCQLVVCRAGLSTIAELSALGKVAVVIPMPFTHQDNNAAILKSTRSAIVLGHDQAKPAILLKVITALNFDPQALNELSVNISKLMPHDSAAVLAHIVLNQ</sequence>
<feature type="binding site" evidence="10">
    <location>
        <position position="293"/>
    </location>
    <ligand>
        <name>UDP-N-acetyl-alpha-D-glucosamine</name>
        <dbReference type="ChEBI" id="CHEBI:57705"/>
    </ligand>
</feature>
<gene>
    <name evidence="10" type="primary">murG</name>
    <name evidence="14" type="ORF">A3E29_00225</name>
</gene>
<keyword evidence="11" id="KW-0812">Transmembrane</keyword>
<dbReference type="GO" id="GO:0051301">
    <property type="term" value="P:cell division"/>
    <property type="evidence" value="ECO:0007669"/>
    <property type="project" value="UniProtKB-KW"/>
</dbReference>
<dbReference type="PANTHER" id="PTHR21015">
    <property type="entry name" value="UDP-N-ACETYLGLUCOSAMINE--N-ACETYLMURAMYL-(PENTAPEPTIDE) PYROPHOSPHORYL-UNDECAPRENOL N-ACETYLGLUCOSAMINE TRANSFERASE 1"/>
    <property type="match status" value="1"/>
</dbReference>
<evidence type="ECO:0000256" key="6">
    <source>
        <dbReference type="ARBA" id="ARBA00022984"/>
    </source>
</evidence>
<dbReference type="SUPFAM" id="SSF53756">
    <property type="entry name" value="UDP-Glycosyltransferase/glycogen phosphorylase"/>
    <property type="match status" value="1"/>
</dbReference>
<feature type="domain" description="Glycosyl transferase family 28 C-terminal" evidence="13">
    <location>
        <begin position="196"/>
        <end position="339"/>
    </location>
</feature>
<dbReference type="UniPathway" id="UPA00219"/>
<keyword evidence="6 10" id="KW-0573">Peptidoglycan synthesis</keyword>
<evidence type="ECO:0000256" key="4">
    <source>
        <dbReference type="ARBA" id="ARBA00022679"/>
    </source>
</evidence>
<keyword evidence="8 10" id="KW-0131">Cell cycle</keyword>
<evidence type="ECO:0000256" key="10">
    <source>
        <dbReference type="HAMAP-Rule" id="MF_00033"/>
    </source>
</evidence>
<feature type="domain" description="Glycosyltransferase family 28 N-terminal" evidence="12">
    <location>
        <begin position="3"/>
        <end position="141"/>
    </location>
</feature>
<feature type="binding site" evidence="10">
    <location>
        <position position="173"/>
    </location>
    <ligand>
        <name>UDP-N-acetyl-alpha-D-glucosamine</name>
        <dbReference type="ChEBI" id="CHEBI:57705"/>
    </ligand>
</feature>
<dbReference type="GO" id="GO:0005886">
    <property type="term" value="C:plasma membrane"/>
    <property type="evidence" value="ECO:0007669"/>
    <property type="project" value="UniProtKB-SubCell"/>
</dbReference>